<dbReference type="RefSeq" id="WP_185317874.1">
    <property type="nucleotide sequence ID" value="NZ_JAARPH010000004.1"/>
</dbReference>
<sequence>MDLLNKQNDIKSLKVQVTARLFYNKADTIDTIQWAIVILLPLLKFFFLQSVIVNYILIIWFFVSFILDYYIDKYTDTGAELKKNFDYYVYGWTAEMSKKLLHVSEICTAKNKDFFENQISNSGTDKQKGVKDWYTTVSKDMSPNEAIKSAMQENIYFDKKINNSAYWCIIFFVGFLLLALSISGLTFYEVLFGLFVTFASFTKKLYSTLVNIKKVSIINNNIENLLFNENNNLILLQSEIDKKRSIPRTSNKLIYYFQTKNSHKEVSVFKASK</sequence>
<feature type="transmembrane region" description="Helical" evidence="1">
    <location>
        <begin position="46"/>
        <end position="67"/>
    </location>
</feature>
<dbReference type="Pfam" id="PF18159">
    <property type="entry name" value="S_4TM"/>
    <property type="match status" value="1"/>
</dbReference>
<dbReference type="EMBL" id="JAARPH010000004">
    <property type="protein sequence ID" value="MBC1376322.1"/>
    <property type="molecule type" value="Genomic_DNA"/>
</dbReference>
<gene>
    <name evidence="2" type="ORF">HB839_12380</name>
</gene>
<dbReference type="InterPro" id="IPR049920">
    <property type="entry name" value="IK1_05631-like"/>
</dbReference>
<keyword evidence="1" id="KW-1133">Transmembrane helix</keyword>
<reference evidence="2 3" key="1">
    <citation type="submission" date="2020-03" db="EMBL/GenBank/DDBJ databases">
        <title>Soil Listeria distribution.</title>
        <authorList>
            <person name="Liao J."/>
            <person name="Wiedmann M."/>
        </authorList>
    </citation>
    <scope>NUCLEOTIDE SEQUENCE [LARGE SCALE GENOMIC DNA]</scope>
    <source>
        <strain evidence="2 3">FSL L7-1699</strain>
    </source>
</reference>
<dbReference type="Proteomes" id="UP000518829">
    <property type="component" value="Unassembled WGS sequence"/>
</dbReference>
<evidence type="ECO:0000313" key="3">
    <source>
        <dbReference type="Proteomes" id="UP000518829"/>
    </source>
</evidence>
<evidence type="ECO:0000256" key="1">
    <source>
        <dbReference type="SAM" id="Phobius"/>
    </source>
</evidence>
<proteinExistence type="predicted"/>
<evidence type="ECO:0008006" key="4">
    <source>
        <dbReference type="Google" id="ProtNLM"/>
    </source>
</evidence>
<name>A0ABR6SPX8_9LIST</name>
<evidence type="ECO:0000313" key="2">
    <source>
        <dbReference type="EMBL" id="MBC1376322.1"/>
    </source>
</evidence>
<protein>
    <recommendedName>
        <fullName evidence="4">SMODS and SLOG-associating 2TM effector domain-containing protein</fullName>
    </recommendedName>
</protein>
<feature type="transmembrane region" description="Helical" evidence="1">
    <location>
        <begin position="164"/>
        <end position="182"/>
    </location>
</feature>
<keyword evidence="1" id="KW-0472">Membrane</keyword>
<comment type="caution">
    <text evidence="2">The sequence shown here is derived from an EMBL/GenBank/DDBJ whole genome shotgun (WGS) entry which is preliminary data.</text>
</comment>
<accession>A0ABR6SPX8</accession>
<organism evidence="2 3">
    <name type="scientific">Listeria farberi</name>
    <dbReference type="NCBI Taxonomy" id="2713500"/>
    <lineage>
        <taxon>Bacteria</taxon>
        <taxon>Bacillati</taxon>
        <taxon>Bacillota</taxon>
        <taxon>Bacilli</taxon>
        <taxon>Bacillales</taxon>
        <taxon>Listeriaceae</taxon>
        <taxon>Listeria</taxon>
    </lineage>
</organism>
<keyword evidence="3" id="KW-1185">Reference proteome</keyword>
<keyword evidence="1" id="KW-0812">Transmembrane</keyword>